<dbReference type="InterPro" id="IPR036291">
    <property type="entry name" value="NAD(P)-bd_dom_sf"/>
</dbReference>
<keyword evidence="3" id="KW-0521">NADP</keyword>
<dbReference type="EMBL" id="ML978133">
    <property type="protein sequence ID" value="KAF2094861.1"/>
    <property type="molecule type" value="Genomic_DNA"/>
</dbReference>
<evidence type="ECO:0000313" key="6">
    <source>
        <dbReference type="Proteomes" id="UP000799772"/>
    </source>
</evidence>
<dbReference type="EC" id="1.1.1.100" evidence="2"/>
<sequence length="254" mass="26460">MSLAGKSCIVTGAAGGLGLAIANALHGAGASVTICDISETLLSKASEAHPQLHTIQADVTQDSDIQKVFDNAVNKFGKVDVLVNNAGIIDRFEPVGDLKREMWDKVIAINATAPIVASGYAVRQFLSREREEGKSRGVIVNVASAAIAKAVSAGVAYTSSKHALVGATKHTAATYAKKGIRCNAIVPGGMMTNIAAGVSGINEEGQANMYLEMAMQPELCSVDEVAQLVVFLCEDKAKIVNGAVISADNGWTCW</sequence>
<evidence type="ECO:0000256" key="3">
    <source>
        <dbReference type="ARBA" id="ARBA00022857"/>
    </source>
</evidence>
<dbReference type="Pfam" id="PF13561">
    <property type="entry name" value="adh_short_C2"/>
    <property type="match status" value="1"/>
</dbReference>
<dbReference type="PANTHER" id="PTHR42879:SF2">
    <property type="entry name" value="3-OXOACYL-[ACYL-CARRIER-PROTEIN] REDUCTASE FABG"/>
    <property type="match status" value="1"/>
</dbReference>
<evidence type="ECO:0000313" key="5">
    <source>
        <dbReference type="EMBL" id="KAF2094861.1"/>
    </source>
</evidence>
<comment type="caution">
    <text evidence="5">The sequence shown here is derived from an EMBL/GenBank/DDBJ whole genome shotgun (WGS) entry which is preliminary data.</text>
</comment>
<gene>
    <name evidence="5" type="ORF">NA57DRAFT_45629</name>
</gene>
<dbReference type="GO" id="GO:0004316">
    <property type="term" value="F:3-oxoacyl-[acyl-carrier-protein] reductase (NADPH) activity"/>
    <property type="evidence" value="ECO:0007669"/>
    <property type="project" value="UniProtKB-EC"/>
</dbReference>
<dbReference type="InterPro" id="IPR050259">
    <property type="entry name" value="SDR"/>
</dbReference>
<evidence type="ECO:0000256" key="4">
    <source>
        <dbReference type="ARBA" id="ARBA00048508"/>
    </source>
</evidence>
<evidence type="ECO:0000256" key="1">
    <source>
        <dbReference type="ARBA" id="ARBA00006484"/>
    </source>
</evidence>
<dbReference type="AlphaFoldDB" id="A0A9P4IAS2"/>
<evidence type="ECO:0000256" key="2">
    <source>
        <dbReference type="ARBA" id="ARBA00012948"/>
    </source>
</evidence>
<accession>A0A9P4IAS2</accession>
<dbReference type="PANTHER" id="PTHR42879">
    <property type="entry name" value="3-OXOACYL-(ACYL-CARRIER-PROTEIN) REDUCTASE"/>
    <property type="match status" value="1"/>
</dbReference>
<dbReference type="SUPFAM" id="SSF51735">
    <property type="entry name" value="NAD(P)-binding Rossmann-fold domains"/>
    <property type="match status" value="1"/>
</dbReference>
<dbReference type="OrthoDB" id="417891at2759"/>
<protein>
    <recommendedName>
        <fullName evidence="2">3-oxoacyl-[acyl-carrier-protein] reductase</fullName>
        <ecNumber evidence="2">1.1.1.100</ecNumber>
    </recommendedName>
</protein>
<comment type="catalytic activity">
    <reaction evidence="4">
        <text>a (3R)-hydroxyacyl-[ACP] + NADP(+) = a 3-oxoacyl-[ACP] + NADPH + H(+)</text>
        <dbReference type="Rhea" id="RHEA:17397"/>
        <dbReference type="Rhea" id="RHEA-COMP:9916"/>
        <dbReference type="Rhea" id="RHEA-COMP:9945"/>
        <dbReference type="ChEBI" id="CHEBI:15378"/>
        <dbReference type="ChEBI" id="CHEBI:57783"/>
        <dbReference type="ChEBI" id="CHEBI:58349"/>
        <dbReference type="ChEBI" id="CHEBI:78776"/>
        <dbReference type="ChEBI" id="CHEBI:78827"/>
        <dbReference type="EC" id="1.1.1.100"/>
    </reaction>
</comment>
<name>A0A9P4IAS2_9PEZI</name>
<keyword evidence="6" id="KW-1185">Reference proteome</keyword>
<dbReference type="FunFam" id="3.40.50.720:FF:000084">
    <property type="entry name" value="Short-chain dehydrogenase reductase"/>
    <property type="match status" value="1"/>
</dbReference>
<reference evidence="5" key="1">
    <citation type="journal article" date="2020" name="Stud. Mycol.">
        <title>101 Dothideomycetes genomes: a test case for predicting lifestyles and emergence of pathogens.</title>
        <authorList>
            <person name="Haridas S."/>
            <person name="Albert R."/>
            <person name="Binder M."/>
            <person name="Bloem J."/>
            <person name="Labutti K."/>
            <person name="Salamov A."/>
            <person name="Andreopoulos B."/>
            <person name="Baker S."/>
            <person name="Barry K."/>
            <person name="Bills G."/>
            <person name="Bluhm B."/>
            <person name="Cannon C."/>
            <person name="Castanera R."/>
            <person name="Culley D."/>
            <person name="Daum C."/>
            <person name="Ezra D."/>
            <person name="Gonzalez J."/>
            <person name="Henrissat B."/>
            <person name="Kuo A."/>
            <person name="Liang C."/>
            <person name="Lipzen A."/>
            <person name="Lutzoni F."/>
            <person name="Magnuson J."/>
            <person name="Mondo S."/>
            <person name="Nolan M."/>
            <person name="Ohm R."/>
            <person name="Pangilinan J."/>
            <person name="Park H.-J."/>
            <person name="Ramirez L."/>
            <person name="Alfaro M."/>
            <person name="Sun H."/>
            <person name="Tritt A."/>
            <person name="Yoshinaga Y."/>
            <person name="Zwiers L.-H."/>
            <person name="Turgeon B."/>
            <person name="Goodwin S."/>
            <person name="Spatafora J."/>
            <person name="Crous P."/>
            <person name="Grigoriev I."/>
        </authorList>
    </citation>
    <scope>NUCLEOTIDE SEQUENCE</scope>
    <source>
        <strain evidence="5">CBS 133067</strain>
    </source>
</reference>
<dbReference type="Proteomes" id="UP000799772">
    <property type="component" value="Unassembled WGS sequence"/>
</dbReference>
<dbReference type="CDD" id="cd05233">
    <property type="entry name" value="SDR_c"/>
    <property type="match status" value="1"/>
</dbReference>
<dbReference type="PRINTS" id="PR00080">
    <property type="entry name" value="SDRFAMILY"/>
</dbReference>
<proteinExistence type="inferred from homology"/>
<comment type="similarity">
    <text evidence="1">Belongs to the short-chain dehydrogenases/reductases (SDR) family.</text>
</comment>
<dbReference type="PRINTS" id="PR00081">
    <property type="entry name" value="GDHRDH"/>
</dbReference>
<dbReference type="InterPro" id="IPR002347">
    <property type="entry name" value="SDR_fam"/>
</dbReference>
<dbReference type="Gene3D" id="3.40.50.720">
    <property type="entry name" value="NAD(P)-binding Rossmann-like Domain"/>
    <property type="match status" value="1"/>
</dbReference>
<organism evidence="5 6">
    <name type="scientific">Rhizodiscina lignyota</name>
    <dbReference type="NCBI Taxonomy" id="1504668"/>
    <lineage>
        <taxon>Eukaryota</taxon>
        <taxon>Fungi</taxon>
        <taxon>Dikarya</taxon>
        <taxon>Ascomycota</taxon>
        <taxon>Pezizomycotina</taxon>
        <taxon>Dothideomycetes</taxon>
        <taxon>Pleosporomycetidae</taxon>
        <taxon>Aulographales</taxon>
        <taxon>Rhizodiscinaceae</taxon>
        <taxon>Rhizodiscina</taxon>
    </lineage>
</organism>